<dbReference type="RefSeq" id="XP_007404485.1">
    <property type="nucleotide sequence ID" value="XM_007404423.1"/>
</dbReference>
<dbReference type="InParanoid" id="F4R5W5"/>
<dbReference type="EMBL" id="GL883091">
    <property type="protein sequence ID" value="EGG12110.1"/>
    <property type="molecule type" value="Genomic_DNA"/>
</dbReference>
<feature type="region of interest" description="Disordered" evidence="1">
    <location>
        <begin position="138"/>
        <end position="159"/>
    </location>
</feature>
<accession>F4R5W5</accession>
<dbReference type="OrthoDB" id="10570079at2759"/>
<reference evidence="3" key="1">
    <citation type="journal article" date="2011" name="Proc. Natl. Acad. Sci. U.S.A.">
        <title>Obligate biotrophy features unraveled by the genomic analysis of rust fungi.</title>
        <authorList>
            <person name="Duplessis S."/>
            <person name="Cuomo C.A."/>
            <person name="Lin Y.-C."/>
            <person name="Aerts A."/>
            <person name="Tisserant E."/>
            <person name="Veneault-Fourrey C."/>
            <person name="Joly D.L."/>
            <person name="Hacquard S."/>
            <person name="Amselem J."/>
            <person name="Cantarel B.L."/>
            <person name="Chiu R."/>
            <person name="Coutinho P.M."/>
            <person name="Feau N."/>
            <person name="Field M."/>
            <person name="Frey P."/>
            <person name="Gelhaye E."/>
            <person name="Goldberg J."/>
            <person name="Grabherr M.G."/>
            <person name="Kodira C.D."/>
            <person name="Kohler A."/>
            <person name="Kuees U."/>
            <person name="Lindquist E.A."/>
            <person name="Lucas S.M."/>
            <person name="Mago R."/>
            <person name="Mauceli E."/>
            <person name="Morin E."/>
            <person name="Murat C."/>
            <person name="Pangilinan J.L."/>
            <person name="Park R."/>
            <person name="Pearson M."/>
            <person name="Quesneville H."/>
            <person name="Rouhier N."/>
            <person name="Sakthikumar S."/>
            <person name="Salamov A.A."/>
            <person name="Schmutz J."/>
            <person name="Selles B."/>
            <person name="Shapiro H."/>
            <person name="Tanguay P."/>
            <person name="Tuskan G.A."/>
            <person name="Henrissat B."/>
            <person name="Van de Peer Y."/>
            <person name="Rouze P."/>
            <person name="Ellis J.G."/>
            <person name="Dodds P.N."/>
            <person name="Schein J.E."/>
            <person name="Zhong S."/>
            <person name="Hamelin R.C."/>
            <person name="Grigoriev I.V."/>
            <person name="Szabo L.J."/>
            <person name="Martin F."/>
        </authorList>
    </citation>
    <scope>NUCLEOTIDE SEQUENCE [LARGE SCALE GENOMIC DNA]</scope>
    <source>
        <strain evidence="3">98AG31 / pathotype 3-4-7</strain>
    </source>
</reference>
<feature type="region of interest" description="Disordered" evidence="1">
    <location>
        <begin position="1"/>
        <end position="61"/>
    </location>
</feature>
<dbReference type="VEuPathDB" id="FungiDB:MELLADRAFT_102066"/>
<dbReference type="KEGG" id="mlr:MELLADRAFT_102066"/>
<name>F4R5W5_MELLP</name>
<proteinExistence type="predicted"/>
<dbReference type="Proteomes" id="UP000001072">
    <property type="component" value="Unassembled WGS sequence"/>
</dbReference>
<dbReference type="GeneID" id="18921556"/>
<protein>
    <submittedName>
        <fullName evidence="2">Uncharacterized protein</fullName>
    </submittedName>
</protein>
<evidence type="ECO:0000313" key="2">
    <source>
        <dbReference type="EMBL" id="EGG12110.1"/>
    </source>
</evidence>
<keyword evidence="3" id="KW-1185">Reference proteome</keyword>
<feature type="compositionally biased region" description="Acidic residues" evidence="1">
    <location>
        <begin position="143"/>
        <end position="153"/>
    </location>
</feature>
<dbReference type="HOGENOM" id="CLU_1200051_0_0_1"/>
<dbReference type="AlphaFoldDB" id="F4R5W5"/>
<feature type="compositionally biased region" description="Acidic residues" evidence="1">
    <location>
        <begin position="1"/>
        <end position="19"/>
    </location>
</feature>
<sequence length="231" mass="25159">MSDWDDLFGDNMDVEEDDLGGQPGTSLRPPSAMSINGTSDSPQPAPATPSPPATKHTSLRPVTPRCQWTLMDKALADLSTRPDSNASLYFNQIARYDRETFTGKQTWATTKASGPLPALFVDQVFAAASPVIVNVSGGSGDQVTEEGLEEDEQTPITRENQGKYMPVPLVLRGETGKLYMWARGMDQPPSSHSGHVHIWHNVHAINVSDDVVGMCQLRVTMTDLLPSKLKI</sequence>
<organism evidence="3">
    <name type="scientific">Melampsora larici-populina (strain 98AG31 / pathotype 3-4-7)</name>
    <name type="common">Poplar leaf rust fungus</name>
    <dbReference type="NCBI Taxonomy" id="747676"/>
    <lineage>
        <taxon>Eukaryota</taxon>
        <taxon>Fungi</taxon>
        <taxon>Dikarya</taxon>
        <taxon>Basidiomycota</taxon>
        <taxon>Pucciniomycotina</taxon>
        <taxon>Pucciniomycetes</taxon>
        <taxon>Pucciniales</taxon>
        <taxon>Melampsoraceae</taxon>
        <taxon>Melampsora</taxon>
    </lineage>
</organism>
<evidence type="ECO:0000313" key="3">
    <source>
        <dbReference type="Proteomes" id="UP000001072"/>
    </source>
</evidence>
<gene>
    <name evidence="2" type="ORF">MELLADRAFT_102066</name>
</gene>
<evidence type="ECO:0000256" key="1">
    <source>
        <dbReference type="SAM" id="MobiDB-lite"/>
    </source>
</evidence>
<feature type="compositionally biased region" description="Pro residues" evidence="1">
    <location>
        <begin position="43"/>
        <end position="52"/>
    </location>
</feature>